<dbReference type="Proteomes" id="UP000515125">
    <property type="component" value="Unplaced"/>
</dbReference>
<evidence type="ECO:0000313" key="4">
    <source>
        <dbReference type="RefSeq" id="XP_026193463.1"/>
    </source>
</evidence>
<dbReference type="GO" id="GO:0090071">
    <property type="term" value="P:negative regulation of ribosome biogenesis"/>
    <property type="evidence" value="ECO:0007669"/>
    <property type="project" value="TreeGrafter"/>
</dbReference>
<evidence type="ECO:0000313" key="3">
    <source>
        <dbReference type="Proteomes" id="UP000515125"/>
    </source>
</evidence>
<dbReference type="SUPFAM" id="SSF81301">
    <property type="entry name" value="Nucleotidyltransferase"/>
    <property type="match status" value="1"/>
</dbReference>
<keyword evidence="3" id="KW-1185">Reference proteome</keyword>
<dbReference type="PANTHER" id="PTHR21043:SF0">
    <property type="entry name" value="MITOCHONDRIAL ASSEMBLY OF RIBOSOMAL LARGE SUBUNIT PROTEIN 1"/>
    <property type="match status" value="1"/>
</dbReference>
<dbReference type="GO" id="GO:0017148">
    <property type="term" value="P:negative regulation of translation"/>
    <property type="evidence" value="ECO:0007669"/>
    <property type="project" value="TreeGrafter"/>
</dbReference>
<dbReference type="RefSeq" id="XP_026193463.1">
    <property type="nucleotide sequence ID" value="XM_026337678.1"/>
</dbReference>
<dbReference type="GeneID" id="34619746"/>
<feature type="region of interest" description="Disordered" evidence="2">
    <location>
        <begin position="359"/>
        <end position="390"/>
    </location>
</feature>
<dbReference type="GO" id="GO:0043023">
    <property type="term" value="F:ribosomal large subunit binding"/>
    <property type="evidence" value="ECO:0007669"/>
    <property type="project" value="TreeGrafter"/>
</dbReference>
<dbReference type="PANTHER" id="PTHR21043">
    <property type="entry name" value="IOJAP SUPERFAMILY ORTHOLOG"/>
    <property type="match status" value="1"/>
</dbReference>
<name>A0A6P6S022_9EIME</name>
<evidence type="ECO:0000256" key="2">
    <source>
        <dbReference type="SAM" id="MobiDB-lite"/>
    </source>
</evidence>
<protein>
    <submittedName>
        <fullName evidence="4">Uncharacterized protein LOC34619746</fullName>
    </submittedName>
</protein>
<dbReference type="InterPro" id="IPR043519">
    <property type="entry name" value="NT_sf"/>
</dbReference>
<dbReference type="InterPro" id="IPR004394">
    <property type="entry name" value="Iojap/RsfS/C7orf30"/>
</dbReference>
<accession>A0A6P6S022</accession>
<dbReference type="AlphaFoldDB" id="A0A6P6S022"/>
<dbReference type="Gene3D" id="3.30.460.10">
    <property type="entry name" value="Beta Polymerase, domain 2"/>
    <property type="match status" value="1"/>
</dbReference>
<sequence>MDPRIGYGCTLYFSIVVLFLSGPLEVWSFSAHKSTYFLIPGVHLSKLCLGKPPAATGSPIRAAPAAVVGNGTSAEHPVWSVSDLPEAESALLSAAVAAADRHKVEDFVCLIRCSAWNISGEIREQERLLLHVKRETLKSPLGRPVPKSLCLEPTHLGPPEGIPQPQQKMKEDLLSHEWEMMLLATGFSPTHLDSVAETIIHVGQTHISEVIQNHGVSTFEGRDGRGHSGWVALSFGKLQVHLMTPITRQKYALERLHRDKPRIDLAPLLSDQHQDTIYQLWGGKNSMITGDFEGGPLSSATQRRLATPMDAKNGFNMARHVQGLNTVFSSKLGIGGRSAELWPDYALVIQAGYRATPNHLNTAKRPELENDSTTNHQGSRKVSQESAQQQYLLRKHLARSE</sequence>
<reference evidence="4" key="1">
    <citation type="submission" date="2025-08" db="UniProtKB">
        <authorList>
            <consortium name="RefSeq"/>
        </authorList>
    </citation>
    <scope>IDENTIFICATION</scope>
</reference>
<dbReference type="Pfam" id="PF02410">
    <property type="entry name" value="RsfS"/>
    <property type="match status" value="1"/>
</dbReference>
<proteinExistence type="inferred from homology"/>
<dbReference type="OrthoDB" id="329275at2759"/>
<comment type="similarity">
    <text evidence="1">Belongs to the Iojap/RsfS family.</text>
</comment>
<gene>
    <name evidence="4" type="primary">LOC34619746</name>
</gene>
<evidence type="ECO:0000256" key="1">
    <source>
        <dbReference type="ARBA" id="ARBA00010574"/>
    </source>
</evidence>
<feature type="compositionally biased region" description="Polar residues" evidence="2">
    <location>
        <begin position="371"/>
        <end position="390"/>
    </location>
</feature>
<organism evidence="3 4">
    <name type="scientific">Cyclospora cayetanensis</name>
    <dbReference type="NCBI Taxonomy" id="88456"/>
    <lineage>
        <taxon>Eukaryota</taxon>
        <taxon>Sar</taxon>
        <taxon>Alveolata</taxon>
        <taxon>Apicomplexa</taxon>
        <taxon>Conoidasida</taxon>
        <taxon>Coccidia</taxon>
        <taxon>Eucoccidiorida</taxon>
        <taxon>Eimeriorina</taxon>
        <taxon>Eimeriidae</taxon>
        <taxon>Cyclospora</taxon>
    </lineage>
</organism>